<dbReference type="Pfam" id="PF16177">
    <property type="entry name" value="ACAS_N"/>
    <property type="match status" value="1"/>
</dbReference>
<dbReference type="Gene3D" id="3.30.300.30">
    <property type="match status" value="1"/>
</dbReference>
<dbReference type="Gene3D" id="3.40.50.12780">
    <property type="entry name" value="N-terminal domain of ligase-like"/>
    <property type="match status" value="1"/>
</dbReference>
<dbReference type="PANTHER" id="PTHR43347:SF3">
    <property type="entry name" value="ACYL-COA SYNTHETASE SHORT-CHAIN FAMILY MEMBER 3, MITOCHONDRIAL"/>
    <property type="match status" value="1"/>
</dbReference>
<protein>
    <submittedName>
        <fullName evidence="6">Propionate--CoA ligase</fullName>
        <ecNumber evidence="6">6.2.1.17</ecNumber>
    </submittedName>
</protein>
<comment type="caution">
    <text evidence="6">The sequence shown here is derived from an EMBL/GenBank/DDBJ whole genome shotgun (WGS) entry which is preliminary data.</text>
</comment>
<reference evidence="6 7" key="1">
    <citation type="submission" date="2023-08" db="EMBL/GenBank/DDBJ databases">
        <authorList>
            <person name="Kumar R."/>
        </authorList>
    </citation>
    <scope>NUCLEOTIDE SEQUENCE [LARGE SCALE GENOMIC DNA]</scope>
    <source>
        <strain evidence="6 7">LUR13</strain>
    </source>
</reference>
<dbReference type="RefSeq" id="WP_227678127.1">
    <property type="nucleotide sequence ID" value="NZ_CAJGZG010000001.1"/>
</dbReference>
<feature type="compositionally biased region" description="Polar residues" evidence="2">
    <location>
        <begin position="1"/>
        <end position="18"/>
    </location>
</feature>
<accession>A0ABT9HCW4</accession>
<evidence type="ECO:0000259" key="5">
    <source>
        <dbReference type="Pfam" id="PF16177"/>
    </source>
</evidence>
<evidence type="ECO:0000256" key="1">
    <source>
        <dbReference type="ARBA" id="ARBA00006432"/>
    </source>
</evidence>
<feature type="region of interest" description="Disordered" evidence="2">
    <location>
        <begin position="1"/>
        <end position="40"/>
    </location>
</feature>
<feature type="domain" description="Acetyl-coenzyme A synthetase N-terminal" evidence="5">
    <location>
        <begin position="45"/>
        <end position="98"/>
    </location>
</feature>
<dbReference type="GeneID" id="84651926"/>
<dbReference type="InterPro" id="IPR025110">
    <property type="entry name" value="AMP-bd_C"/>
</dbReference>
<evidence type="ECO:0000256" key="2">
    <source>
        <dbReference type="SAM" id="MobiDB-lite"/>
    </source>
</evidence>
<dbReference type="GO" id="GO:0050218">
    <property type="term" value="F:propionate-CoA ligase activity"/>
    <property type="evidence" value="ECO:0007669"/>
    <property type="project" value="UniProtKB-EC"/>
</dbReference>
<dbReference type="InterPro" id="IPR000873">
    <property type="entry name" value="AMP-dep_synth/lig_dom"/>
</dbReference>
<dbReference type="EMBL" id="JAVAJI010000001">
    <property type="protein sequence ID" value="MDP4543605.1"/>
    <property type="molecule type" value="Genomic_DNA"/>
</dbReference>
<dbReference type="NCBIfam" id="NF007815">
    <property type="entry name" value="PRK10524.1"/>
    <property type="match status" value="1"/>
</dbReference>
<dbReference type="Pfam" id="PF00501">
    <property type="entry name" value="AMP-binding"/>
    <property type="match status" value="1"/>
</dbReference>
<dbReference type="Pfam" id="PF13193">
    <property type="entry name" value="AMP-binding_C"/>
    <property type="match status" value="1"/>
</dbReference>
<evidence type="ECO:0000259" key="4">
    <source>
        <dbReference type="Pfam" id="PF13193"/>
    </source>
</evidence>
<organism evidence="6 7">
    <name type="scientific">Psychrobacter faecalis</name>
    <dbReference type="NCBI Taxonomy" id="180588"/>
    <lineage>
        <taxon>Bacteria</taxon>
        <taxon>Pseudomonadati</taxon>
        <taxon>Pseudomonadota</taxon>
        <taxon>Gammaproteobacteria</taxon>
        <taxon>Moraxellales</taxon>
        <taxon>Moraxellaceae</taxon>
        <taxon>Psychrobacter</taxon>
    </lineage>
</organism>
<dbReference type="InterPro" id="IPR032387">
    <property type="entry name" value="ACAS_N"/>
</dbReference>
<dbReference type="InterPro" id="IPR042099">
    <property type="entry name" value="ANL_N_sf"/>
</dbReference>
<dbReference type="InterPro" id="IPR045851">
    <property type="entry name" value="AMP-bd_C_sf"/>
</dbReference>
<dbReference type="EC" id="6.2.1.17" evidence="6"/>
<keyword evidence="7" id="KW-1185">Reference proteome</keyword>
<proteinExistence type="inferred from homology"/>
<dbReference type="InterPro" id="IPR020845">
    <property type="entry name" value="AMP-binding_CS"/>
</dbReference>
<evidence type="ECO:0000259" key="3">
    <source>
        <dbReference type="Pfam" id="PF00501"/>
    </source>
</evidence>
<evidence type="ECO:0000313" key="6">
    <source>
        <dbReference type="EMBL" id="MDP4543605.1"/>
    </source>
</evidence>
<dbReference type="SUPFAM" id="SSF56801">
    <property type="entry name" value="Acetyl-CoA synthetase-like"/>
    <property type="match status" value="1"/>
</dbReference>
<comment type="similarity">
    <text evidence="1">Belongs to the ATP-dependent AMP-binding enzyme family.</text>
</comment>
<gene>
    <name evidence="6" type="ORF">Q8P09_00705</name>
</gene>
<sequence>MNEQAIRRNSQQTSQPAINHNNNQNLTQSSSQDSHPSFDSTQSFADIYQSSIDNREQFWAEQAKRIYWHKEPEQTLDDSNLPFAKWFVGGETNLCYNCVDRHLAERAEQDAFIWLSSEINQELIETFPAVVDAFNDLGNNVELYTDYTKRRLTYNDLYKEVNYFADVLQRHGIEKGDRVIIYMPMILEAAYAMLACARIGAVHSVVFGGFAAHNLAIRMDDAEAKMVITVDAGLRGGKVINYKSLVNQGVEQATIKPEHVLVVNRGVLPFEKKSIDVDYATQRRISCEANAIVEPVWLESNTPSYLLYTSGTTGTPKGVQRDTGGHAVALTTSIDYIYDGKAGETFWAISDIGWAVGHSYTIYAPLLAGMTSVMYEGLPHRPNPGIWWRIVEANKVNILFTAPTGVRMLKKQDETWMTRYDVSSLKSFFLAGEPLDESTANWLTKHLGVPILDHYWQTESGWPILSNTPKFNHKPHKQGSPGYPMYGYDAHVINEETGELCKAGEKGLLAIRAPLPPGCLTTVWCNDERFISSYFGLFDGKHYSTSDYAVTDDDGYFYILGRTDDVINVAGHRIGTQEIEEAISTHPEMAECAVVGIKDQLKGELPIAFCVLKDHEQVATTENRFRIEQQVIGAVVKSLGGIARPAAIYFPQALPKTRSGKILRRAIRALAEGNETGDMSTLDNPTAIDAIKKSMKDY</sequence>
<dbReference type="Proteomes" id="UP001228171">
    <property type="component" value="Unassembled WGS sequence"/>
</dbReference>
<dbReference type="PROSITE" id="PS00455">
    <property type="entry name" value="AMP_BINDING"/>
    <property type="match status" value="1"/>
</dbReference>
<keyword evidence="6" id="KW-0436">Ligase</keyword>
<evidence type="ECO:0000313" key="7">
    <source>
        <dbReference type="Proteomes" id="UP001228171"/>
    </source>
</evidence>
<name>A0ABT9HCW4_9GAMM</name>
<dbReference type="NCBIfam" id="NF001208">
    <property type="entry name" value="PRK00174.1"/>
    <property type="match status" value="1"/>
</dbReference>
<feature type="compositionally biased region" description="Low complexity" evidence="2">
    <location>
        <begin position="19"/>
        <end position="40"/>
    </location>
</feature>
<feature type="domain" description="AMP-dependent synthetase/ligase" evidence="3">
    <location>
        <begin position="147"/>
        <end position="514"/>
    </location>
</feature>
<feature type="domain" description="AMP-binding enzyme C-terminal" evidence="4">
    <location>
        <begin position="578"/>
        <end position="661"/>
    </location>
</feature>
<dbReference type="PANTHER" id="PTHR43347">
    <property type="entry name" value="ACYL-COA SYNTHETASE"/>
    <property type="match status" value="1"/>
</dbReference>